<dbReference type="EMBL" id="NKHF01000055">
    <property type="protein sequence ID" value="PCK31446.1"/>
    <property type="molecule type" value="Genomic_DNA"/>
</dbReference>
<gene>
    <name evidence="2" type="ORF">CEX98_12435</name>
</gene>
<feature type="chain" id="PRO_5012404787" evidence="1">
    <location>
        <begin position="27"/>
        <end position="232"/>
    </location>
</feature>
<dbReference type="RefSeq" id="WP_099642388.1">
    <property type="nucleotide sequence ID" value="NZ_NKHF01000055.1"/>
</dbReference>
<proteinExistence type="predicted"/>
<keyword evidence="3" id="KW-1185">Reference proteome</keyword>
<dbReference type="Proteomes" id="UP000228621">
    <property type="component" value="Unassembled WGS sequence"/>
</dbReference>
<evidence type="ECO:0000313" key="3">
    <source>
        <dbReference type="Proteomes" id="UP000228621"/>
    </source>
</evidence>
<protein>
    <submittedName>
        <fullName evidence="2">Uncharacterized protein</fullName>
    </submittedName>
</protein>
<keyword evidence="1" id="KW-0732">Signal</keyword>
<comment type="caution">
    <text evidence="2">The sequence shown here is derived from an EMBL/GenBank/DDBJ whole genome shotgun (WGS) entry which is preliminary data.</text>
</comment>
<accession>A0A2A5JPT5</accession>
<name>A0A2A5JPT5_PSEO7</name>
<evidence type="ECO:0000256" key="1">
    <source>
        <dbReference type="SAM" id="SignalP"/>
    </source>
</evidence>
<reference evidence="3" key="1">
    <citation type="journal article" date="2019" name="Genome Announc.">
        <title>Draft Genome Sequence of Pseudoalteromonas piscicida Strain 36Y ROTHPW, an Hypersaline Seawater Isolate from the South Coast of Sonora, Mexico.</title>
        <authorList>
            <person name="Sanchez-Diaz R."/>
            <person name="Molina-Garza Z.J."/>
            <person name="Cruz-Suarez L.E."/>
            <person name="Selvin J."/>
            <person name="Kiran G.S."/>
            <person name="Ibarra-Gamez J.C."/>
            <person name="Gomez-Gil B."/>
            <person name="Galaviz-Silva L."/>
        </authorList>
    </citation>
    <scope>NUCLEOTIDE SEQUENCE [LARGE SCALE GENOMIC DNA]</scope>
    <source>
        <strain evidence="3">36Y_RITHPW</strain>
    </source>
</reference>
<evidence type="ECO:0000313" key="2">
    <source>
        <dbReference type="EMBL" id="PCK31446.1"/>
    </source>
</evidence>
<organism evidence="2 3">
    <name type="scientific">Pseudoalteromonas piscicida</name>
    <dbReference type="NCBI Taxonomy" id="43662"/>
    <lineage>
        <taxon>Bacteria</taxon>
        <taxon>Pseudomonadati</taxon>
        <taxon>Pseudomonadota</taxon>
        <taxon>Gammaproteobacteria</taxon>
        <taxon>Alteromonadales</taxon>
        <taxon>Pseudoalteromonadaceae</taxon>
        <taxon>Pseudoalteromonas</taxon>
    </lineage>
</organism>
<feature type="signal peptide" evidence="1">
    <location>
        <begin position="1"/>
        <end position="26"/>
    </location>
</feature>
<sequence>MQNIKTSCFGALFILASGVLSPVAQAVEAPKNLMEFWENSAQQAKMPLEHYLKASQEFERLLSGSNPAKLTPLTETPEYKDAIVYVSNGIAMPKELEHKLISRLNQQEQEFATALGIPSGELNGFLSVYGELSLLARGEITTLDDKKLRRVVVNCAEDNCNSGSFGSGGWAGYSIYISSQASNMGIPYYSDFSVQFINRNSGNVIRHDVWQYSPFNAWRDRDYCDGCKDDDR</sequence>
<dbReference type="AlphaFoldDB" id="A0A2A5JPT5"/>